<feature type="region of interest" description="Disordered" evidence="5">
    <location>
        <begin position="227"/>
        <end position="275"/>
    </location>
</feature>
<feature type="transmembrane region" description="Helical" evidence="6">
    <location>
        <begin position="73"/>
        <end position="99"/>
    </location>
</feature>
<feature type="region of interest" description="Disordered" evidence="5">
    <location>
        <begin position="379"/>
        <end position="407"/>
    </location>
</feature>
<accession>A0A061HB29</accession>
<dbReference type="InterPro" id="IPR051694">
    <property type="entry name" value="Immunoregulatory_rcpt-like"/>
</dbReference>
<dbReference type="OrthoDB" id="2554393at2759"/>
<comment type="subcellular location">
    <subcellularLocation>
        <location evidence="1">Membrane</location>
        <topology evidence="1">Single-pass membrane protein</topology>
    </subcellularLocation>
</comment>
<feature type="compositionally biased region" description="Basic and acidic residues" evidence="5">
    <location>
        <begin position="706"/>
        <end position="716"/>
    </location>
</feature>
<gene>
    <name evidence="7" type="ORF">PFL1_02481</name>
</gene>
<dbReference type="Proteomes" id="UP000053664">
    <property type="component" value="Unassembled WGS sequence"/>
</dbReference>
<feature type="transmembrane region" description="Helical" evidence="6">
    <location>
        <begin position="120"/>
        <end position="139"/>
    </location>
</feature>
<protein>
    <submittedName>
        <fullName evidence="7">Uncharacterized protein</fullName>
    </submittedName>
</protein>
<dbReference type="GeneID" id="19316601"/>
<feature type="compositionally biased region" description="Low complexity" evidence="5">
    <location>
        <begin position="243"/>
        <end position="252"/>
    </location>
</feature>
<feature type="compositionally biased region" description="Polar residues" evidence="5">
    <location>
        <begin position="605"/>
        <end position="621"/>
    </location>
</feature>
<feature type="compositionally biased region" description="Polar residues" evidence="5">
    <location>
        <begin position="326"/>
        <end position="336"/>
    </location>
</feature>
<evidence type="ECO:0000256" key="4">
    <source>
        <dbReference type="ARBA" id="ARBA00023136"/>
    </source>
</evidence>
<dbReference type="EMBL" id="KE361629">
    <property type="protein sequence ID" value="EPQ29808.1"/>
    <property type="molecule type" value="Genomic_DNA"/>
</dbReference>
<evidence type="ECO:0000256" key="6">
    <source>
        <dbReference type="SAM" id="Phobius"/>
    </source>
</evidence>
<evidence type="ECO:0000256" key="3">
    <source>
        <dbReference type="ARBA" id="ARBA00022989"/>
    </source>
</evidence>
<dbReference type="eggNOG" id="ENOG502SVS7">
    <property type="taxonomic scope" value="Eukaryota"/>
</dbReference>
<feature type="region of interest" description="Disordered" evidence="5">
    <location>
        <begin position="855"/>
        <end position="889"/>
    </location>
</feature>
<dbReference type="AlphaFoldDB" id="A0A061HB29"/>
<feature type="region of interest" description="Disordered" evidence="5">
    <location>
        <begin position="294"/>
        <end position="363"/>
    </location>
</feature>
<dbReference type="HOGENOM" id="CLU_324684_0_0_1"/>
<reference evidence="7 8" key="1">
    <citation type="journal article" date="2013" name="Plant Cell">
        <title>The transition from a phytopathogenic smut ancestor to an anamorphic biocontrol agent deciphered by comparative whole-genome analysis.</title>
        <authorList>
            <person name="Lefebvre F."/>
            <person name="Joly D.L."/>
            <person name="Labbe C."/>
            <person name="Teichmann B."/>
            <person name="Linning R."/>
            <person name="Belzile F."/>
            <person name="Bakkeren G."/>
            <person name="Belanger R.R."/>
        </authorList>
    </citation>
    <scope>NUCLEOTIDE SEQUENCE [LARGE SCALE GENOMIC DNA]</scope>
    <source>
        <strain evidence="7 8">PF-1</strain>
    </source>
</reference>
<dbReference type="KEGG" id="pfp:PFL1_02481"/>
<keyword evidence="3 6" id="KW-1133">Transmembrane helix</keyword>
<keyword evidence="2 6" id="KW-0812">Transmembrane</keyword>
<dbReference type="PANTHER" id="PTHR15549:SF26">
    <property type="entry name" value="AXIAL BUDDING PATTERN PROTEIN 2-RELATED"/>
    <property type="match status" value="1"/>
</dbReference>
<dbReference type="GO" id="GO:0071944">
    <property type="term" value="C:cell periphery"/>
    <property type="evidence" value="ECO:0007669"/>
    <property type="project" value="UniProtKB-ARBA"/>
</dbReference>
<feature type="compositionally biased region" description="Low complexity" evidence="5">
    <location>
        <begin position="337"/>
        <end position="349"/>
    </location>
</feature>
<feature type="region of interest" description="Disordered" evidence="5">
    <location>
        <begin position="39"/>
        <end position="67"/>
    </location>
</feature>
<evidence type="ECO:0000256" key="1">
    <source>
        <dbReference type="ARBA" id="ARBA00004167"/>
    </source>
</evidence>
<organism evidence="7 8">
    <name type="scientific">Pseudozyma flocculosa PF-1</name>
    <dbReference type="NCBI Taxonomy" id="1277687"/>
    <lineage>
        <taxon>Eukaryota</taxon>
        <taxon>Fungi</taxon>
        <taxon>Dikarya</taxon>
        <taxon>Basidiomycota</taxon>
        <taxon>Ustilaginomycotina</taxon>
        <taxon>Ustilaginomycetes</taxon>
        <taxon>Ustilaginales</taxon>
        <taxon>Ustilaginaceae</taxon>
        <taxon>Pseudozyma</taxon>
    </lineage>
</organism>
<evidence type="ECO:0000313" key="8">
    <source>
        <dbReference type="Proteomes" id="UP000053664"/>
    </source>
</evidence>
<proteinExistence type="predicted"/>
<evidence type="ECO:0000256" key="2">
    <source>
        <dbReference type="ARBA" id="ARBA00022692"/>
    </source>
</evidence>
<feature type="region of interest" description="Disordered" evidence="5">
    <location>
        <begin position="816"/>
        <end position="841"/>
    </location>
</feature>
<feature type="compositionally biased region" description="Basic and acidic residues" evidence="5">
    <location>
        <begin position="866"/>
        <end position="882"/>
    </location>
</feature>
<evidence type="ECO:0000313" key="7">
    <source>
        <dbReference type="EMBL" id="EPQ29808.1"/>
    </source>
</evidence>
<feature type="compositionally biased region" description="Low complexity" evidence="5">
    <location>
        <begin position="686"/>
        <end position="705"/>
    </location>
</feature>
<dbReference type="PANTHER" id="PTHR15549">
    <property type="entry name" value="PAIRED IMMUNOGLOBULIN-LIKE TYPE 2 RECEPTOR"/>
    <property type="match status" value="1"/>
</dbReference>
<name>A0A061HB29_9BASI</name>
<evidence type="ECO:0000256" key="5">
    <source>
        <dbReference type="SAM" id="MobiDB-lite"/>
    </source>
</evidence>
<keyword evidence="4 6" id="KW-0472">Membrane</keyword>
<dbReference type="RefSeq" id="XP_007878189.1">
    <property type="nucleotide sequence ID" value="XM_007879998.1"/>
</dbReference>
<feature type="compositionally biased region" description="Polar residues" evidence="5">
    <location>
        <begin position="497"/>
        <end position="510"/>
    </location>
</feature>
<feature type="region of interest" description="Disordered" evidence="5">
    <location>
        <begin position="174"/>
        <end position="198"/>
    </location>
</feature>
<dbReference type="GO" id="GO:0016020">
    <property type="term" value="C:membrane"/>
    <property type="evidence" value="ECO:0007669"/>
    <property type="project" value="UniProtKB-SubCell"/>
</dbReference>
<feature type="region of interest" description="Disordered" evidence="5">
    <location>
        <begin position="431"/>
        <end position="527"/>
    </location>
</feature>
<feature type="compositionally biased region" description="Low complexity" evidence="5">
    <location>
        <begin position="41"/>
        <end position="63"/>
    </location>
</feature>
<sequence>MPYTTVTAAITVTPSSSPTVVVVTQTLAASDLSRFSITPTASPGADASHSSSLSPSPSSSATSTENGGASNSALVGAVAGGLVGGFAFFTLLVVMACLIRRRSKRKAGGPGRGRFKGQRVNVVGSSLGGAAAAAAAGRFSKEGASFVARPGLYARSGPHSRSDSSALVSLMPAHGAASDHHHGAHTPSSSMGSNGPRYSLLPLQPATAGYQYVDPYAHDIAPASVANRSDPRLPAGVYERSSSHSPQPSGQSRASSAHSMARLGSEGSASMVATSNPASRSSLALSRPLSGATFGLGPRSSEAHRGGGGGGFGSAGSTSDAETRRPGSTQSLSLPTSRWSRPSSAGSSSHTAQPRPPSAILGSPAYSTSAAAYAIPTPTFGTFRDQQKPPINGESEMMQRTPSSQRPPVAGLPLLPSNLSTIQGSISEGTMATTTTTDGSDSLRRDSNVSGATVRQGEGVSSVPRLPSIPASSPLIVQGSASPPRMKEKQDGASGAIASTSANHTAGTYLSTSSGTPSRGTGEGTLESFNTFTGMKKSDLHVVGTLSSQNSTLPPIAAHDEAEESTAVDANTERCLQAPPPHESWSVDSQGLEFWLRSEGDSKPKSASNANSRPMQPSVATGAQPAGRHTRPAHERASSGTQGSRLIEMFERSSAGHGQGATKDPLGAQSKPETFAPIQSQGQNVGSLSSGTAAPSASAAATRSPHGSDHASDMKPKRGSSSPLHALGLRLGKPAKPSDTPSSSAQAGPAMPALSLDDLPPLQAKRPLSSQPSAPLNESEPGASHLGRSKSRESGDLLGSDFFSSATFAQPLTIPALSFDGNSGLDPPASQTGSGQAMQAAVKVTRSPLGALGLNSTATAVAPPAKGDRKGKAKKDVSRSNEIDIDQLF</sequence>
<feature type="region of interest" description="Disordered" evidence="5">
    <location>
        <begin position="576"/>
        <end position="800"/>
    </location>
</feature>
<feature type="compositionally biased region" description="Low complexity" evidence="5">
    <location>
        <begin position="511"/>
        <end position="520"/>
    </location>
</feature>